<protein>
    <submittedName>
        <fullName evidence="9">Cysteine desulfurase</fullName>
    </submittedName>
</protein>
<dbReference type="Gene3D" id="3.90.1150.10">
    <property type="entry name" value="Aspartate Aminotransferase, domain 1"/>
    <property type="match status" value="1"/>
</dbReference>
<comment type="similarity">
    <text evidence="2">Belongs to the class-V pyridoxal-phosphate-dependent aminotransferase family. NifS/IscS subfamily.</text>
</comment>
<evidence type="ECO:0000256" key="6">
    <source>
        <dbReference type="ARBA" id="ARBA00023014"/>
    </source>
</evidence>
<dbReference type="GO" id="GO:0003824">
    <property type="term" value="F:catalytic activity"/>
    <property type="evidence" value="ECO:0007669"/>
    <property type="project" value="UniProtKB-ARBA"/>
</dbReference>
<dbReference type="PANTHER" id="PTHR11601:SF36">
    <property type="entry name" value="CYSTEINE DESULFURASE NIFS-RELATED"/>
    <property type="match status" value="1"/>
</dbReference>
<dbReference type="Pfam" id="PF00266">
    <property type="entry name" value="Aminotran_5"/>
    <property type="match status" value="1"/>
</dbReference>
<dbReference type="PANTHER" id="PTHR11601">
    <property type="entry name" value="CYSTEINE DESULFURYLASE FAMILY MEMBER"/>
    <property type="match status" value="1"/>
</dbReference>
<organism evidence="9 10">
    <name type="scientific">Gracilibacillus boraciitolerans JCM 21714</name>
    <dbReference type="NCBI Taxonomy" id="1298598"/>
    <lineage>
        <taxon>Bacteria</taxon>
        <taxon>Bacillati</taxon>
        <taxon>Bacillota</taxon>
        <taxon>Bacilli</taxon>
        <taxon>Bacillales</taxon>
        <taxon>Bacillaceae</taxon>
        <taxon>Gracilibacillus</taxon>
    </lineage>
</organism>
<proteinExistence type="inferred from homology"/>
<dbReference type="SUPFAM" id="SSF53383">
    <property type="entry name" value="PLP-dependent transferases"/>
    <property type="match status" value="1"/>
</dbReference>
<dbReference type="eggNOG" id="COG1104">
    <property type="taxonomic scope" value="Bacteria"/>
</dbReference>
<sequence>MIYCDYAATAPMSDIALEVYQEIAKNFYGNASSLHDAGGKAKNILEQSRAIIAKIFLAKPRQIVFTSGGTESNLLAIDTLMRASDIKGKKHIISSEAEHSSIYYYLKTLAKNEEIEVTFLPIHPNGQINSKELIDAIQPNTCLVSIQHVNSETGSIQPIKTISNYLKHTKIYFHSDAVQSFGKIDISSILSYVDCITVSSHKVSGPKGVGAIYFDSKVILSPHPVMTNHEHGLRLVQLMSQQSLLFQLQQYKHVIKLSKTVNILVISVKYLLKS</sequence>
<evidence type="ECO:0000256" key="7">
    <source>
        <dbReference type="RuleBase" id="RU004504"/>
    </source>
</evidence>
<evidence type="ECO:0000256" key="3">
    <source>
        <dbReference type="ARBA" id="ARBA00022723"/>
    </source>
</evidence>
<dbReference type="InterPro" id="IPR020578">
    <property type="entry name" value="Aminotrans_V_PyrdxlP_BS"/>
</dbReference>
<dbReference type="PROSITE" id="PS00595">
    <property type="entry name" value="AA_TRANSFER_CLASS_5"/>
    <property type="match status" value="1"/>
</dbReference>
<keyword evidence="6" id="KW-0411">Iron-sulfur</keyword>
<evidence type="ECO:0000256" key="2">
    <source>
        <dbReference type="ARBA" id="ARBA00006490"/>
    </source>
</evidence>
<evidence type="ECO:0000259" key="8">
    <source>
        <dbReference type="Pfam" id="PF00266"/>
    </source>
</evidence>
<evidence type="ECO:0000313" key="9">
    <source>
        <dbReference type="EMBL" id="GAE92597.1"/>
    </source>
</evidence>
<keyword evidence="10" id="KW-1185">Reference proteome</keyword>
<dbReference type="InterPro" id="IPR015422">
    <property type="entry name" value="PyrdxlP-dep_Trfase_small"/>
</dbReference>
<dbReference type="InterPro" id="IPR015421">
    <property type="entry name" value="PyrdxlP-dep_Trfase_major"/>
</dbReference>
<dbReference type="RefSeq" id="WP_268748302.1">
    <property type="nucleotide sequence ID" value="NZ_BAVS01000006.1"/>
</dbReference>
<evidence type="ECO:0000256" key="1">
    <source>
        <dbReference type="ARBA" id="ARBA00001933"/>
    </source>
</evidence>
<keyword evidence="3" id="KW-0479">Metal-binding</keyword>
<evidence type="ECO:0000313" key="10">
    <source>
        <dbReference type="Proteomes" id="UP000019102"/>
    </source>
</evidence>
<gene>
    <name evidence="9" type="ORF">JCM21714_1605</name>
</gene>
<dbReference type="EMBL" id="BAVS01000006">
    <property type="protein sequence ID" value="GAE92597.1"/>
    <property type="molecule type" value="Genomic_DNA"/>
</dbReference>
<feature type="domain" description="Aminotransferase class V" evidence="8">
    <location>
        <begin position="2"/>
        <end position="225"/>
    </location>
</feature>
<dbReference type="Proteomes" id="UP000019102">
    <property type="component" value="Unassembled WGS sequence"/>
</dbReference>
<name>W4VHB4_9BACI</name>
<comment type="cofactor">
    <cofactor evidence="1 7">
        <name>pyridoxal 5'-phosphate</name>
        <dbReference type="ChEBI" id="CHEBI:597326"/>
    </cofactor>
</comment>
<comment type="caution">
    <text evidence="9">The sequence shown here is derived from an EMBL/GenBank/DDBJ whole genome shotgun (WGS) entry which is preliminary data.</text>
</comment>
<keyword evidence="5" id="KW-0408">Iron</keyword>
<evidence type="ECO:0000256" key="5">
    <source>
        <dbReference type="ARBA" id="ARBA00023004"/>
    </source>
</evidence>
<accession>W4VHB4</accession>
<reference evidence="9 10" key="1">
    <citation type="journal article" date="2014" name="Genome Announc.">
        <title>Draft Genome Sequence of the Boron-Tolerant and Moderately Halotolerant Bacterium Gracilibacillus boraciitolerans JCM 21714T.</title>
        <authorList>
            <person name="Ahmed I."/>
            <person name="Oshima K."/>
            <person name="Suda W."/>
            <person name="Kitamura K."/>
            <person name="Iida T."/>
            <person name="Ohmori Y."/>
            <person name="Fujiwara T."/>
            <person name="Hattori M."/>
            <person name="Ohkuma M."/>
        </authorList>
    </citation>
    <scope>NUCLEOTIDE SEQUENCE [LARGE SCALE GENOMIC DNA]</scope>
    <source>
        <strain evidence="9 10">JCM 21714</strain>
    </source>
</reference>
<dbReference type="STRING" id="1298598.JCM21714_1605"/>
<dbReference type="GO" id="GO:0046872">
    <property type="term" value="F:metal ion binding"/>
    <property type="evidence" value="ECO:0007669"/>
    <property type="project" value="UniProtKB-KW"/>
</dbReference>
<dbReference type="GO" id="GO:0051536">
    <property type="term" value="F:iron-sulfur cluster binding"/>
    <property type="evidence" value="ECO:0007669"/>
    <property type="project" value="UniProtKB-KW"/>
</dbReference>
<keyword evidence="4" id="KW-0663">Pyridoxal phosphate</keyword>
<dbReference type="InterPro" id="IPR015424">
    <property type="entry name" value="PyrdxlP-dep_Trfase"/>
</dbReference>
<dbReference type="Gene3D" id="3.40.640.10">
    <property type="entry name" value="Type I PLP-dependent aspartate aminotransferase-like (Major domain)"/>
    <property type="match status" value="1"/>
</dbReference>
<dbReference type="InterPro" id="IPR000192">
    <property type="entry name" value="Aminotrans_V_dom"/>
</dbReference>
<dbReference type="AlphaFoldDB" id="W4VHB4"/>
<evidence type="ECO:0000256" key="4">
    <source>
        <dbReference type="ARBA" id="ARBA00022898"/>
    </source>
</evidence>